<evidence type="ECO:0000256" key="2">
    <source>
        <dbReference type="SAM" id="SignalP"/>
    </source>
</evidence>
<feature type="signal peptide" evidence="2">
    <location>
        <begin position="1"/>
        <end position="30"/>
    </location>
</feature>
<feature type="region of interest" description="Disordered" evidence="1">
    <location>
        <begin position="33"/>
        <end position="275"/>
    </location>
</feature>
<dbReference type="Proteomes" id="UP001597368">
    <property type="component" value="Unassembled WGS sequence"/>
</dbReference>
<dbReference type="EMBL" id="JBHUFV010000003">
    <property type="protein sequence ID" value="MFD1930035.1"/>
    <property type="molecule type" value="Genomic_DNA"/>
</dbReference>
<feature type="chain" id="PRO_5047108968" evidence="2">
    <location>
        <begin position="31"/>
        <end position="402"/>
    </location>
</feature>
<evidence type="ECO:0000313" key="4">
    <source>
        <dbReference type="Proteomes" id="UP001597368"/>
    </source>
</evidence>
<gene>
    <name evidence="3" type="ORF">ACFSKW_00950</name>
</gene>
<accession>A0ABW4SKI0</accession>
<feature type="compositionally biased region" description="Low complexity" evidence="1">
    <location>
        <begin position="157"/>
        <end position="182"/>
    </location>
</feature>
<feature type="compositionally biased region" description="Pro residues" evidence="1">
    <location>
        <begin position="83"/>
        <end position="94"/>
    </location>
</feature>
<sequence length="402" mass="40427">MTPSRPSRRLSVASGLLLACVSLVGGGALAQPWTSHADIEPPSTGGGTTTTVPSPEPAPAQEPADQPTVRITTEPGKVSKVENPPPTEPTPTQTPPEASSTPESQSSKKASAAAKPAPKAEPKPGPAGEKPNADTAKIDFPLPTPVKITPPKPPVSTAPKSTSSAAPRPSSSVSAAPKSTPTKPTVPRTSAEPAVRPTTASAPAVPTVPSTQPSVKPQPVKTSVPAQVPAPQPTTTAEARPLPSTPPPTVSAPYVPPTPATGYPVDGSTSPDPVQPRALALDQLNTLTTRNVLPLPPLAPPVAATTATGQTCLAQNSAACWSLSPWWSSTTGIVTTAQPPKFAWAFVPPGAAQPYPGSAPAASQDVTGASEGTAAPQDFTRPTMCWVFGPAAGCARAEGGAP</sequence>
<organism evidence="3 4">
    <name type="scientific">Nonomuraea mangrovi</name>
    <dbReference type="NCBI Taxonomy" id="2316207"/>
    <lineage>
        <taxon>Bacteria</taxon>
        <taxon>Bacillati</taxon>
        <taxon>Actinomycetota</taxon>
        <taxon>Actinomycetes</taxon>
        <taxon>Streptosporangiales</taxon>
        <taxon>Streptosporangiaceae</taxon>
        <taxon>Nonomuraea</taxon>
    </lineage>
</organism>
<proteinExistence type="predicted"/>
<feature type="region of interest" description="Disordered" evidence="1">
    <location>
        <begin position="355"/>
        <end position="375"/>
    </location>
</feature>
<feature type="compositionally biased region" description="Low complexity" evidence="1">
    <location>
        <begin position="224"/>
        <end position="237"/>
    </location>
</feature>
<feature type="compositionally biased region" description="Pro residues" evidence="1">
    <location>
        <begin position="142"/>
        <end position="156"/>
    </location>
</feature>
<dbReference type="PROSITE" id="PS51257">
    <property type="entry name" value="PROKAR_LIPOPROTEIN"/>
    <property type="match status" value="1"/>
</dbReference>
<comment type="caution">
    <text evidence="3">The sequence shown here is derived from an EMBL/GenBank/DDBJ whole genome shotgun (WGS) entry which is preliminary data.</text>
</comment>
<evidence type="ECO:0000313" key="3">
    <source>
        <dbReference type="EMBL" id="MFD1930035.1"/>
    </source>
</evidence>
<reference evidence="4" key="1">
    <citation type="journal article" date="2019" name="Int. J. Syst. Evol. Microbiol.">
        <title>The Global Catalogue of Microorganisms (GCM) 10K type strain sequencing project: providing services to taxonomists for standard genome sequencing and annotation.</title>
        <authorList>
            <consortium name="The Broad Institute Genomics Platform"/>
            <consortium name="The Broad Institute Genome Sequencing Center for Infectious Disease"/>
            <person name="Wu L."/>
            <person name="Ma J."/>
        </authorList>
    </citation>
    <scope>NUCLEOTIDE SEQUENCE [LARGE SCALE GENOMIC DNA]</scope>
    <source>
        <strain evidence="4">ICMP 6774ER</strain>
    </source>
</reference>
<feature type="compositionally biased region" description="Low complexity" evidence="1">
    <location>
        <begin position="95"/>
        <end position="117"/>
    </location>
</feature>
<protein>
    <submittedName>
        <fullName evidence="3">Uncharacterized protein</fullName>
    </submittedName>
</protein>
<keyword evidence="2" id="KW-0732">Signal</keyword>
<dbReference type="RefSeq" id="WP_379568070.1">
    <property type="nucleotide sequence ID" value="NZ_JBHUFV010000003.1"/>
</dbReference>
<evidence type="ECO:0000256" key="1">
    <source>
        <dbReference type="SAM" id="MobiDB-lite"/>
    </source>
</evidence>
<name>A0ABW4SKI0_9ACTN</name>
<dbReference type="PRINTS" id="PR01217">
    <property type="entry name" value="PRICHEXTENSN"/>
</dbReference>
<feature type="compositionally biased region" description="Pro residues" evidence="1">
    <location>
        <begin position="243"/>
        <end position="259"/>
    </location>
</feature>
<keyword evidence="4" id="KW-1185">Reference proteome</keyword>